<protein>
    <submittedName>
        <fullName evidence="2">Uncharacterized protein</fullName>
    </submittedName>
</protein>
<sequence>MRVRRLLPRKTPSQRNRHWQSGMGTRKLKRERRRPAEGRWPMAAAMVAAQTGELTQPALRGPVKVARRGTTGFAIPQPAVATCLYLIERSCPHYTDRTSTGQLNIDSQPKYRVRLCTRCAQGRGSSLEGSITLKQKHASFFALSQHSHATLVPRPHRPDPGGCISIQCFDHALFECLRVRSGRSSSCALGRRRPRSSDFGAPRQHSERRARSTKRRQMGLERERRPGAACGLDSCVAPRAPRRSRGSDAAGTLFMIARARRPYRHAAPR</sequence>
<feature type="region of interest" description="Disordered" evidence="1">
    <location>
        <begin position="187"/>
        <end position="226"/>
    </location>
</feature>
<reference evidence="2 3" key="1">
    <citation type="journal article" date="2019" name="Commun. Biol.">
        <title>The bagworm genome reveals a unique fibroin gene that provides high tensile strength.</title>
        <authorList>
            <person name="Kono N."/>
            <person name="Nakamura H."/>
            <person name="Ohtoshi R."/>
            <person name="Tomita M."/>
            <person name="Numata K."/>
            <person name="Arakawa K."/>
        </authorList>
    </citation>
    <scope>NUCLEOTIDE SEQUENCE [LARGE SCALE GENOMIC DNA]</scope>
</reference>
<evidence type="ECO:0000256" key="1">
    <source>
        <dbReference type="SAM" id="MobiDB-lite"/>
    </source>
</evidence>
<feature type="region of interest" description="Disordered" evidence="1">
    <location>
        <begin position="1"/>
        <end position="38"/>
    </location>
</feature>
<organism evidence="2 3">
    <name type="scientific">Eumeta variegata</name>
    <name type="common">Bagworm moth</name>
    <name type="synonym">Eumeta japonica</name>
    <dbReference type="NCBI Taxonomy" id="151549"/>
    <lineage>
        <taxon>Eukaryota</taxon>
        <taxon>Metazoa</taxon>
        <taxon>Ecdysozoa</taxon>
        <taxon>Arthropoda</taxon>
        <taxon>Hexapoda</taxon>
        <taxon>Insecta</taxon>
        <taxon>Pterygota</taxon>
        <taxon>Neoptera</taxon>
        <taxon>Endopterygota</taxon>
        <taxon>Lepidoptera</taxon>
        <taxon>Glossata</taxon>
        <taxon>Ditrysia</taxon>
        <taxon>Tineoidea</taxon>
        <taxon>Psychidae</taxon>
        <taxon>Oiketicinae</taxon>
        <taxon>Eumeta</taxon>
    </lineage>
</organism>
<gene>
    <name evidence="2" type="ORF">EVAR_39090_1</name>
</gene>
<proteinExistence type="predicted"/>
<keyword evidence="3" id="KW-1185">Reference proteome</keyword>
<accession>A0A4C1WR39</accession>
<comment type="caution">
    <text evidence="2">The sequence shown here is derived from an EMBL/GenBank/DDBJ whole genome shotgun (WGS) entry which is preliminary data.</text>
</comment>
<evidence type="ECO:0000313" key="3">
    <source>
        <dbReference type="Proteomes" id="UP000299102"/>
    </source>
</evidence>
<name>A0A4C1WR39_EUMVA</name>
<evidence type="ECO:0000313" key="2">
    <source>
        <dbReference type="EMBL" id="GBP52567.1"/>
    </source>
</evidence>
<dbReference type="Proteomes" id="UP000299102">
    <property type="component" value="Unassembled WGS sequence"/>
</dbReference>
<dbReference type="AlphaFoldDB" id="A0A4C1WR39"/>
<dbReference type="EMBL" id="BGZK01000605">
    <property type="protein sequence ID" value="GBP52567.1"/>
    <property type="molecule type" value="Genomic_DNA"/>
</dbReference>